<organism evidence="3 4">
    <name type="scientific">Candidatus Gottesmanbacteria bacterium RIFCSPLOWO2_01_FULL_49_10</name>
    <dbReference type="NCBI Taxonomy" id="1798396"/>
    <lineage>
        <taxon>Bacteria</taxon>
        <taxon>Candidatus Gottesmaniibacteriota</taxon>
    </lineage>
</organism>
<feature type="region of interest" description="Disordered" evidence="1">
    <location>
        <begin position="332"/>
        <end position="362"/>
    </location>
</feature>
<evidence type="ECO:0008006" key="5">
    <source>
        <dbReference type="Google" id="ProtNLM"/>
    </source>
</evidence>
<feature type="compositionally biased region" description="Basic and acidic residues" evidence="1">
    <location>
        <begin position="345"/>
        <end position="359"/>
    </location>
</feature>
<dbReference type="STRING" id="1798396.A2973_04510"/>
<evidence type="ECO:0000313" key="3">
    <source>
        <dbReference type="EMBL" id="OGG28854.1"/>
    </source>
</evidence>
<dbReference type="Proteomes" id="UP000176409">
    <property type="component" value="Unassembled WGS sequence"/>
</dbReference>
<feature type="transmembrane region" description="Helical" evidence="2">
    <location>
        <begin position="396"/>
        <end position="418"/>
    </location>
</feature>
<keyword evidence="2" id="KW-0812">Transmembrane</keyword>
<dbReference type="AlphaFoldDB" id="A0A1F6AVX1"/>
<dbReference type="EMBL" id="MFJZ01000069">
    <property type="protein sequence ID" value="OGG28854.1"/>
    <property type="molecule type" value="Genomic_DNA"/>
</dbReference>
<evidence type="ECO:0000256" key="2">
    <source>
        <dbReference type="SAM" id="Phobius"/>
    </source>
</evidence>
<comment type="caution">
    <text evidence="3">The sequence shown here is derived from an EMBL/GenBank/DDBJ whole genome shotgun (WGS) entry which is preliminary data.</text>
</comment>
<keyword evidence="2" id="KW-0472">Membrane</keyword>
<evidence type="ECO:0000256" key="1">
    <source>
        <dbReference type="SAM" id="MobiDB-lite"/>
    </source>
</evidence>
<gene>
    <name evidence="3" type="ORF">A2973_04510</name>
</gene>
<reference evidence="3 4" key="1">
    <citation type="journal article" date="2016" name="Nat. Commun.">
        <title>Thousands of microbial genomes shed light on interconnected biogeochemical processes in an aquifer system.</title>
        <authorList>
            <person name="Anantharaman K."/>
            <person name="Brown C.T."/>
            <person name="Hug L.A."/>
            <person name="Sharon I."/>
            <person name="Castelle C.J."/>
            <person name="Probst A.J."/>
            <person name="Thomas B.C."/>
            <person name="Singh A."/>
            <person name="Wilkins M.J."/>
            <person name="Karaoz U."/>
            <person name="Brodie E.L."/>
            <person name="Williams K.H."/>
            <person name="Hubbard S.S."/>
            <person name="Banfield J.F."/>
        </authorList>
    </citation>
    <scope>NUCLEOTIDE SEQUENCE [LARGE SCALE GENOMIC DNA]</scope>
</reference>
<accession>A0A1F6AVX1</accession>
<evidence type="ECO:0000313" key="4">
    <source>
        <dbReference type="Proteomes" id="UP000176409"/>
    </source>
</evidence>
<proteinExistence type="predicted"/>
<keyword evidence="2" id="KW-1133">Transmembrane helix</keyword>
<protein>
    <recommendedName>
        <fullName evidence="5">Baseplate protein J-like domain-containing protein</fullName>
    </recommendedName>
</protein>
<sequence>MKLPEVFQQFLNRKPEKKEMFLSLLLDVRFVQAALWDIEKSGKARVGHVSTEAVVEDSWESRGESCDRAIAVVAQQEQADVIEKVVLGFPSHYLSSSDDIDASIRPKAKKLTEELELTPIGFVPLHQAILHMLKVDEGVPPSVILVGVSEPTASVVLYKVGNNQGQKTIEKENIAVNLEVVLKSFKELEVLPSRILLWGFDGKSLETVKQELLKHPWPTRANFLHYPKIDILPTHLLGTAVSLAGASELAMTIQDEPEEQSQSDVGEGGETARSVHKDQGVTSEEIPVEDTQGQKEGIQPRESFITEEIDENIALVEPESLGFKRDVDVLEESEEKETIGTTEEISDRGQHHTPEENPLGKKQPRFIIRNQLASFFRAMRVPAAVPIFLSGGFPRLALPLIGLVLLCGIVAFSLVWFFPHATIILYEVPYSIQEAGTVAISPTATVVDSQSKTIPGKKQERSVSGEKTIAVSGKKAIGDPSKGTAVIYNKSLSSKTFKKGTILTVGSLQFTLDTDVSVASASESIGSITFGKAPVAVTAFQIGSQSNLPAGTEFAFKDTGTALAVARNDQPLTGGTSKQVTVVSRADYDALVKSLTEDLVIKAKTELAGSVSGSERLIDDTIKTTVTEKQFSQELDQEATELHGKLTVNVSGISYNDTDVGQLFQELIGTKVPTGYVLSEKSGGVTASNIQVKKDGSIGAVVSYRGIALPTLDMPVIKKALVGKRVPGAVDYAKGVTGVGGISIRITRSLWKDKIPSNARNITIAAELLE</sequence>
<feature type="region of interest" description="Disordered" evidence="1">
    <location>
        <begin position="254"/>
        <end position="301"/>
    </location>
</feature>
<name>A0A1F6AVX1_9BACT</name>